<proteinExistence type="predicted"/>
<reference evidence="2" key="1">
    <citation type="submission" date="2021-02" db="EMBL/GenBank/DDBJ databases">
        <authorList>
            <person name="Nowell W R."/>
        </authorList>
    </citation>
    <scope>NUCLEOTIDE SEQUENCE</scope>
</reference>
<dbReference type="Gene3D" id="3.40.50.300">
    <property type="entry name" value="P-loop containing nucleotide triphosphate hydrolases"/>
    <property type="match status" value="1"/>
</dbReference>
<dbReference type="InterPro" id="IPR027417">
    <property type="entry name" value="P-loop_NTPase"/>
</dbReference>
<gene>
    <name evidence="2" type="ORF">OVA965_LOCUS33685</name>
    <name evidence="3" type="ORF">TMI583_LOCUS34575</name>
</gene>
<dbReference type="EMBL" id="CAJNOK010027480">
    <property type="protein sequence ID" value="CAF1420850.1"/>
    <property type="molecule type" value="Genomic_DNA"/>
</dbReference>
<evidence type="ECO:0000256" key="1">
    <source>
        <dbReference type="SAM" id="Coils"/>
    </source>
</evidence>
<protein>
    <submittedName>
        <fullName evidence="2">Uncharacterized protein</fullName>
    </submittedName>
</protein>
<dbReference type="AlphaFoldDB" id="A0A8S2FC58"/>
<keyword evidence="1" id="KW-0175">Coiled coil</keyword>
<dbReference type="Proteomes" id="UP000677228">
    <property type="component" value="Unassembled WGS sequence"/>
</dbReference>
<accession>A0A8S2FC58</accession>
<dbReference type="EMBL" id="CAJOBA010049226">
    <property type="protein sequence ID" value="CAF4221480.1"/>
    <property type="molecule type" value="Genomic_DNA"/>
</dbReference>
<evidence type="ECO:0000313" key="3">
    <source>
        <dbReference type="EMBL" id="CAF4221480.1"/>
    </source>
</evidence>
<feature type="coiled-coil region" evidence="1">
    <location>
        <begin position="40"/>
        <end position="78"/>
    </location>
</feature>
<evidence type="ECO:0000313" key="2">
    <source>
        <dbReference type="EMBL" id="CAF1420850.1"/>
    </source>
</evidence>
<comment type="caution">
    <text evidence="2">The sequence shown here is derived from an EMBL/GenBank/DDBJ whole genome shotgun (WGS) entry which is preliminary data.</text>
</comment>
<organism evidence="2 4">
    <name type="scientific">Didymodactylos carnosus</name>
    <dbReference type="NCBI Taxonomy" id="1234261"/>
    <lineage>
        <taxon>Eukaryota</taxon>
        <taxon>Metazoa</taxon>
        <taxon>Spiralia</taxon>
        <taxon>Gnathifera</taxon>
        <taxon>Rotifera</taxon>
        <taxon>Eurotatoria</taxon>
        <taxon>Bdelloidea</taxon>
        <taxon>Philodinida</taxon>
        <taxon>Philodinidae</taxon>
        <taxon>Didymodactylos</taxon>
    </lineage>
</organism>
<dbReference type="CDD" id="cd00882">
    <property type="entry name" value="Ras_like_GTPase"/>
    <property type="match status" value="1"/>
</dbReference>
<sequence length="241" mass="27923">MGKYPSAIVLVSHTFVTFFEAHSKETIIKEVADPKLLAELQEYRKQNAALLQQYKDLIKKLEEQNIDSFEDLEKFDKKGAEALVKLALQTPAQQFQGKQEAATGYGETTTVVQPYDGRNYRLFDIPGRNDDLSYFSMEYISFWKGLTKIFVLITISVKEMTKVFRLLDAINLRYSIIVNKFDLVPAEQREQFKEKIQLEVRTCGLKGVDRLFFVSSMNPQQFDDWLKMVDYLTITNNQVNS</sequence>
<evidence type="ECO:0000313" key="4">
    <source>
        <dbReference type="Proteomes" id="UP000677228"/>
    </source>
</evidence>
<dbReference type="Proteomes" id="UP000682733">
    <property type="component" value="Unassembled WGS sequence"/>
</dbReference>
<dbReference type="SUPFAM" id="SSF52540">
    <property type="entry name" value="P-loop containing nucleoside triphosphate hydrolases"/>
    <property type="match status" value="1"/>
</dbReference>
<name>A0A8S2FC58_9BILA</name>